<dbReference type="PROSITE" id="PS50878">
    <property type="entry name" value="RT_POL"/>
    <property type="match status" value="1"/>
</dbReference>
<dbReference type="Gene3D" id="3.30.70.270">
    <property type="match status" value="1"/>
</dbReference>
<keyword evidence="1" id="KW-0808">Transferase</keyword>
<keyword evidence="3" id="KW-0540">Nuclease</keyword>
<feature type="region of interest" description="Disordered" evidence="7">
    <location>
        <begin position="1368"/>
        <end position="1389"/>
    </location>
</feature>
<keyword evidence="6" id="KW-0695">RNA-directed DNA polymerase</keyword>
<dbReference type="InterPro" id="IPR000477">
    <property type="entry name" value="RT_dom"/>
</dbReference>
<dbReference type="PANTHER" id="PTHR24559">
    <property type="entry name" value="TRANSPOSON TY3-I GAG-POL POLYPROTEIN"/>
    <property type="match status" value="1"/>
</dbReference>
<dbReference type="InterPro" id="IPR053134">
    <property type="entry name" value="RNA-dir_DNA_polymerase"/>
</dbReference>
<dbReference type="CDD" id="cd01647">
    <property type="entry name" value="RT_LTR"/>
    <property type="match status" value="1"/>
</dbReference>
<feature type="domain" description="Reverse transcriptase" evidence="8">
    <location>
        <begin position="834"/>
        <end position="1012"/>
    </location>
</feature>
<feature type="compositionally biased region" description="Basic and acidic residues" evidence="7">
    <location>
        <begin position="720"/>
        <end position="732"/>
    </location>
</feature>
<feature type="compositionally biased region" description="Basic and acidic residues" evidence="7">
    <location>
        <begin position="434"/>
        <end position="444"/>
    </location>
</feature>
<dbReference type="SUPFAM" id="SSF56672">
    <property type="entry name" value="DNA/RNA polymerases"/>
    <property type="match status" value="1"/>
</dbReference>
<dbReference type="Pfam" id="PF03732">
    <property type="entry name" value="Retrotrans_gag"/>
    <property type="match status" value="1"/>
</dbReference>
<accession>A0A9E7EIG1</accession>
<organism evidence="9 10">
    <name type="scientific">Musa troglodytarum</name>
    <name type="common">fe'i banana</name>
    <dbReference type="NCBI Taxonomy" id="320322"/>
    <lineage>
        <taxon>Eukaryota</taxon>
        <taxon>Viridiplantae</taxon>
        <taxon>Streptophyta</taxon>
        <taxon>Embryophyta</taxon>
        <taxon>Tracheophyta</taxon>
        <taxon>Spermatophyta</taxon>
        <taxon>Magnoliopsida</taxon>
        <taxon>Liliopsida</taxon>
        <taxon>Zingiberales</taxon>
        <taxon>Musaceae</taxon>
        <taxon>Musa</taxon>
    </lineage>
</organism>
<proteinExistence type="predicted"/>
<reference evidence="9" key="1">
    <citation type="submission" date="2022-05" db="EMBL/GenBank/DDBJ databases">
        <title>The Musa troglodytarum L. genome provides insights into the mechanism of non-climacteric behaviour and enrichment of carotenoids.</title>
        <authorList>
            <person name="Wang J."/>
        </authorList>
    </citation>
    <scope>NUCLEOTIDE SEQUENCE</scope>
    <source>
        <tissue evidence="9">Leaf</tissue>
    </source>
</reference>
<dbReference type="GO" id="GO:0016787">
    <property type="term" value="F:hydrolase activity"/>
    <property type="evidence" value="ECO:0007669"/>
    <property type="project" value="UniProtKB-KW"/>
</dbReference>
<dbReference type="EMBL" id="CP097503">
    <property type="protein sequence ID" value="URD77573.1"/>
    <property type="molecule type" value="Genomic_DNA"/>
</dbReference>
<feature type="region of interest" description="Disordered" evidence="7">
    <location>
        <begin position="1501"/>
        <end position="1520"/>
    </location>
</feature>
<evidence type="ECO:0000256" key="7">
    <source>
        <dbReference type="SAM" id="MobiDB-lite"/>
    </source>
</evidence>
<gene>
    <name evidence="9" type="ORF">MUK42_32099</name>
</gene>
<dbReference type="Proteomes" id="UP001055439">
    <property type="component" value="Chromosome 10"/>
</dbReference>
<feature type="compositionally biased region" description="Basic and acidic residues" evidence="7">
    <location>
        <begin position="63"/>
        <end position="72"/>
    </location>
</feature>
<evidence type="ECO:0000256" key="1">
    <source>
        <dbReference type="ARBA" id="ARBA00022679"/>
    </source>
</evidence>
<evidence type="ECO:0000256" key="2">
    <source>
        <dbReference type="ARBA" id="ARBA00022695"/>
    </source>
</evidence>
<evidence type="ECO:0000259" key="8">
    <source>
        <dbReference type="PROSITE" id="PS50878"/>
    </source>
</evidence>
<dbReference type="Gene3D" id="3.30.420.10">
    <property type="entry name" value="Ribonuclease H-like superfamily/Ribonuclease H"/>
    <property type="match status" value="1"/>
</dbReference>
<name>A0A9E7EIG1_9LILI</name>
<evidence type="ECO:0000256" key="6">
    <source>
        <dbReference type="ARBA" id="ARBA00022918"/>
    </source>
</evidence>
<dbReference type="InterPro" id="IPR005162">
    <property type="entry name" value="Retrotrans_gag_dom"/>
</dbReference>
<feature type="compositionally biased region" description="Basic and acidic residues" evidence="7">
    <location>
        <begin position="81"/>
        <end position="99"/>
    </location>
</feature>
<dbReference type="InterPro" id="IPR012337">
    <property type="entry name" value="RNaseH-like_sf"/>
</dbReference>
<feature type="region of interest" description="Disordered" evidence="7">
    <location>
        <begin position="26"/>
        <end position="117"/>
    </location>
</feature>
<dbReference type="InterPro" id="IPR043502">
    <property type="entry name" value="DNA/RNA_pol_sf"/>
</dbReference>
<sequence>MLAPVASPAFYYIILLCPSPGPWEGKLRHQHAEPASEGSGRVPSDPTFHGRRSPSLSSLPDRGIPEPSRDDLGISESKPPIPRDHMINPDERLSEELHPEGASAEASLPSRPRMDDPVSTSERYWRLFNDPGLLPPEVVPATPFPVTAEAFRDLTQQVRALAEMVQTVVPLLPRTTGVPENQRPGPPYQARHASPALPASPTSHPVLDGIRVPGNLGIPPEPEALRSVSQRLDEVQRDIRKSKEEQREEVHWESPFISDIRDHPVPPNFRLPSIDLYDGASDPADHVAAFRAQMALYGTSDALMCRAFPTTLKGPARTWYNTLKSGTITSFEQLAKDFELHFLAFTRPKPSIALLLGLNQKEDEPLSHFVRRFTTEIRGLFDAHPSLLMQAFMIGLRPSRFCWSLVKRPAASIAEMLQWANQYVSAEAWMSGRREERQRGHPESYRAGTASRQQPAQPRRKVDRPDLSASGLPPSSLNASRTQIFLQIKEKGMLRPPRPMTSPRELADRTRYCCFHRQNGHDTEECYELKRQIEELIHRGHLGHYLRRERQPSPRPEGPVEQHIDVITGGPASGGNNTSARKAYARVITTEEHEPVPEPEITFPSEDSGRPEHDDALVKLGLPKDAMKPLHSALTGFTGDSISPLGATKTVLATFLVVDLPTAYNAILGRPTLNKIRAVISTYHRTLKFPTHAGVGEVRGNPQESRQCYLTAISLCKKRPEQHLDDPRESKRPAQRPEPMKPAVDVPLQESHPDRTVGVGSELDAQEQAQLISFLQQNADIFAWTPADIPGVDPKVSQHHLCISPTVRPVKQRPRAQAPERQQAVREEVERLLAAGFIEEVKYPQWLSNVVLVKKPNGSWRMCVDYTDLNRACPKDCYPLPRIDQLVDSTAGHARFSFMDAFSDYNQIRMAPEDQEHTAFLTNLGTYFYKVMPFGLKNAGATCQRTVSKMFAHQIGRNMEVYVDDMIVKSRTGSAHLTDLVETFATLRRYGMRLNPAKCVFGVTTAILGFIIYERGIDANLQKVQAIINMQAPEYQGTSINGRLAALSRFLSRRRQIVRKPSQDPNKDLSSLPRLTSVATQERLCLYLATSQHAVSSVLIKEAPGKQLPIYYVSHVLRGSEERYPPIEKLAFALVLAARKLRPYFQAHTIEVMTDQPLRRSLNGLVEPPKHSPSRLYLELTQSRAQDRVLRVDGSWTYIEAPTDAHSSALSAWLEATNNAGEYGALAASYRKPRCVEPPTLTVSQLVAEQLNGEYRARDPIMSKYLTEVRAQILASGSDFGEHPEVEELPHREMLRYKREGILPADNVAARRLRQTQVWYCEIGNQLYRRSFSRPLLRCLDLDEARSVLAEVHDGICGEHIGAELGIQGPTRDATRRATPPSLPKTPQPRHLDRAAFRTMGMDLLTFSPPGNGDTLSHRDDHARQTIATDNGTRAILRFSSVAHPQTNGLAEVTNRSILDGLKKRTLMAQSSWVDELPSILCLAFGTEAVLPTEVVILTPRPDSPRNAEPTPPKNPVPTIKRRVNYNKGVHLDPRSEVSDPIRSRGKLAPKWEGPYRVVKVVRPGTTWNVQNLKKYFV</sequence>
<dbReference type="InterPro" id="IPR041373">
    <property type="entry name" value="RT_RNaseH"/>
</dbReference>
<protein>
    <submittedName>
        <fullName evidence="9">Retrotransposon protein</fullName>
    </submittedName>
</protein>
<dbReference type="Gene3D" id="3.10.10.10">
    <property type="entry name" value="HIV Type 1 Reverse Transcriptase, subunit A, domain 1"/>
    <property type="match status" value="1"/>
</dbReference>
<evidence type="ECO:0000256" key="3">
    <source>
        <dbReference type="ARBA" id="ARBA00022722"/>
    </source>
</evidence>
<dbReference type="Pfam" id="PF17917">
    <property type="entry name" value="RT_RNaseH"/>
    <property type="match status" value="1"/>
</dbReference>
<feature type="region of interest" description="Disordered" evidence="7">
    <location>
        <begin position="720"/>
        <end position="757"/>
    </location>
</feature>
<dbReference type="SUPFAM" id="SSF53098">
    <property type="entry name" value="Ribonuclease H-like"/>
    <property type="match status" value="1"/>
</dbReference>
<keyword evidence="4" id="KW-0255">Endonuclease</keyword>
<dbReference type="GO" id="GO:0003676">
    <property type="term" value="F:nucleic acid binding"/>
    <property type="evidence" value="ECO:0007669"/>
    <property type="project" value="InterPro"/>
</dbReference>
<keyword evidence="10" id="KW-1185">Reference proteome</keyword>
<feature type="region of interest" description="Disordered" evidence="7">
    <location>
        <begin position="174"/>
        <end position="200"/>
    </location>
</feature>
<feature type="region of interest" description="Disordered" evidence="7">
    <location>
        <begin position="434"/>
        <end position="477"/>
    </location>
</feature>
<dbReference type="PANTHER" id="PTHR24559:SF444">
    <property type="entry name" value="REVERSE TRANSCRIPTASE DOMAIN-CONTAINING PROTEIN"/>
    <property type="match status" value="1"/>
</dbReference>
<keyword evidence="5" id="KW-0378">Hydrolase</keyword>
<evidence type="ECO:0000313" key="9">
    <source>
        <dbReference type="EMBL" id="URD77573.1"/>
    </source>
</evidence>
<dbReference type="OrthoDB" id="779804at2759"/>
<dbReference type="GO" id="GO:0004519">
    <property type="term" value="F:endonuclease activity"/>
    <property type="evidence" value="ECO:0007669"/>
    <property type="project" value="UniProtKB-KW"/>
</dbReference>
<dbReference type="GO" id="GO:0003964">
    <property type="term" value="F:RNA-directed DNA polymerase activity"/>
    <property type="evidence" value="ECO:0007669"/>
    <property type="project" value="UniProtKB-KW"/>
</dbReference>
<dbReference type="InterPro" id="IPR043128">
    <property type="entry name" value="Rev_trsase/Diguanyl_cyclase"/>
</dbReference>
<evidence type="ECO:0000256" key="4">
    <source>
        <dbReference type="ARBA" id="ARBA00022759"/>
    </source>
</evidence>
<evidence type="ECO:0000256" key="5">
    <source>
        <dbReference type="ARBA" id="ARBA00022801"/>
    </source>
</evidence>
<keyword evidence="2" id="KW-0548">Nucleotidyltransferase</keyword>
<dbReference type="InterPro" id="IPR036397">
    <property type="entry name" value="RNaseH_sf"/>
</dbReference>
<evidence type="ECO:0000313" key="10">
    <source>
        <dbReference type="Proteomes" id="UP001055439"/>
    </source>
</evidence>
<dbReference type="Pfam" id="PF00078">
    <property type="entry name" value="RVT_1"/>
    <property type="match status" value="1"/>
</dbReference>